<name>A0ABQ8PAR7_9CRYT</name>
<comment type="subcellular location">
    <subcellularLocation>
        <location evidence="1">Membrane</location>
        <topology evidence="1">Multi-pass membrane protein</topology>
    </subcellularLocation>
</comment>
<evidence type="ECO:0000313" key="7">
    <source>
        <dbReference type="EMBL" id="KAJ1614826.1"/>
    </source>
</evidence>
<evidence type="ECO:0000256" key="6">
    <source>
        <dbReference type="SAM" id="MobiDB-lite"/>
    </source>
</evidence>
<evidence type="ECO:0000256" key="4">
    <source>
        <dbReference type="ARBA" id="ARBA00022989"/>
    </source>
</evidence>
<keyword evidence="4" id="KW-1133">Transmembrane helix</keyword>
<gene>
    <name evidence="7" type="ORF">OJ252_478</name>
</gene>
<evidence type="ECO:0000313" key="8">
    <source>
        <dbReference type="Proteomes" id="UP001071777"/>
    </source>
</evidence>
<dbReference type="Pfam" id="PF05277">
    <property type="entry name" value="DUF726"/>
    <property type="match status" value="1"/>
</dbReference>
<comment type="similarity">
    <text evidence="2">Belongs to the TMCO4 family.</text>
</comment>
<organism evidence="7 8">
    <name type="scientific">Cryptosporidium canis</name>
    <dbReference type="NCBI Taxonomy" id="195482"/>
    <lineage>
        <taxon>Eukaryota</taxon>
        <taxon>Sar</taxon>
        <taxon>Alveolata</taxon>
        <taxon>Apicomplexa</taxon>
        <taxon>Conoidasida</taxon>
        <taxon>Coccidia</taxon>
        <taxon>Eucoccidiorida</taxon>
        <taxon>Eimeriorina</taxon>
        <taxon>Cryptosporidiidae</taxon>
        <taxon>Cryptosporidium</taxon>
    </lineage>
</organism>
<dbReference type="PANTHER" id="PTHR17920:SF3">
    <property type="entry name" value="TRANSMEMBRANE AND COILED-COIL DOMAIN-CONTAINING PROTEIN 4"/>
    <property type="match status" value="1"/>
</dbReference>
<accession>A0ABQ8PAR7</accession>
<keyword evidence="5" id="KW-0472">Membrane</keyword>
<proteinExistence type="inferred from homology"/>
<keyword evidence="8" id="KW-1185">Reference proteome</keyword>
<reference evidence="7" key="1">
    <citation type="submission" date="2022-10" db="EMBL/GenBank/DDBJ databases">
        <title>Adaptive evolution leads to modifications in subtelomeric GC content in a zoonotic Cryptosporidium species.</title>
        <authorList>
            <person name="Li J."/>
            <person name="Feng Y."/>
            <person name="Xiao L."/>
        </authorList>
    </citation>
    <scope>NUCLEOTIDE SEQUENCE</scope>
    <source>
        <strain evidence="7">25894</strain>
    </source>
</reference>
<dbReference type="InterPro" id="IPR029058">
    <property type="entry name" value="AB_hydrolase_fold"/>
</dbReference>
<comment type="caution">
    <text evidence="7">The sequence shown here is derived from an EMBL/GenBank/DDBJ whole genome shotgun (WGS) entry which is preliminary data.</text>
</comment>
<evidence type="ECO:0000256" key="3">
    <source>
        <dbReference type="ARBA" id="ARBA00022692"/>
    </source>
</evidence>
<dbReference type="PANTHER" id="PTHR17920">
    <property type="entry name" value="TRANSMEMBRANE AND COILED-COIL DOMAIN-CONTAINING PROTEIN 4 TMCO4"/>
    <property type="match status" value="1"/>
</dbReference>
<dbReference type="EMBL" id="JAPCXB010000016">
    <property type="protein sequence ID" value="KAJ1614826.1"/>
    <property type="molecule type" value="Genomic_DNA"/>
</dbReference>
<sequence>MDSKLSSSKEKVNSFESFLNIEQGDNGSIELTSSFELVGENVSSDIPKPGGLKVANGENSKNLDDSDAKNNNQITEVISDKLHDHFCKVNYLERVRFLISSNFAFECIKKLNILPPIRIYELWKSIPIEIREILFNAISIILINRVRIWSNVDLKQKDYFILWGCNYLSQIGNYLSVSESSTEKMVKIYYLNVDDENMQNFADIRPLKDSLAEYCNMELQPKVNVLFSEYNCNNSRLKNWRVTKNGMDAESFLLLRNNSAAEVVFREYEPDSKNHQRAISLNSGISSMLSNSSLIAPDRFDKNLRLFNSNNINNNNNSISKLSGANISSHRRRKTWHPGVSELEYLLDEKPPNSFLVIILSLLRLHAIDGILNSRSLSILQDVYLVLNTNNEYYKSSMLIFDSLQMLTFNDLRKNELKCDTGTLEKGWNKSLRYLKVAGATILGGAVLATATTIAAPGILAGLGTLGVAFPSIFGVAATAGTSAATMSAVAGVGGAGLSGWKMSRRESPLKVFNFHQVWKNTEKCGLLPILIGVSGWLRNNDDIFIPWRIAFSGVEWMETYTIEFEPDVLSKLGNSITITMSQDLAIFAGKAILLQTVVGTLTAALSWPITIMQYAATLDNTWAVSRQKTEQAAVILADVLCSIEATGSRPIKLVGYSMGARLIYLALQILHERKQFNKVQDVVLLGLPSSLNTKKWTKVRCVASNRLVNVFSRSDWVLAFFYRYMQWGLHVAGISPVNIAGVENYDVTGMITSHDQYPDKIRDILHYINFF</sequence>
<feature type="region of interest" description="Disordered" evidence="6">
    <location>
        <begin position="42"/>
        <end position="67"/>
    </location>
</feature>
<evidence type="ECO:0000256" key="2">
    <source>
        <dbReference type="ARBA" id="ARBA00009824"/>
    </source>
</evidence>
<evidence type="ECO:0000256" key="5">
    <source>
        <dbReference type="ARBA" id="ARBA00023136"/>
    </source>
</evidence>
<keyword evidence="3" id="KW-0812">Transmembrane</keyword>
<dbReference type="InterPro" id="IPR007941">
    <property type="entry name" value="DUF726"/>
</dbReference>
<protein>
    <submittedName>
        <fullName evidence="7">Uncharacterized protein</fullName>
    </submittedName>
</protein>
<dbReference type="Gene3D" id="3.40.50.1820">
    <property type="entry name" value="alpha/beta hydrolase"/>
    <property type="match status" value="1"/>
</dbReference>
<evidence type="ECO:0000256" key="1">
    <source>
        <dbReference type="ARBA" id="ARBA00004141"/>
    </source>
</evidence>
<dbReference type="Proteomes" id="UP001071777">
    <property type="component" value="Unassembled WGS sequence"/>
</dbReference>
<dbReference type="SUPFAM" id="SSF53474">
    <property type="entry name" value="alpha/beta-Hydrolases"/>
    <property type="match status" value="1"/>
</dbReference>